<reference evidence="6 7" key="1">
    <citation type="submission" date="2022-12" db="EMBL/GenBank/DDBJ databases">
        <authorList>
            <person name="Muema E."/>
        </authorList>
    </citation>
    <scope>NUCLEOTIDE SEQUENCE [LARGE SCALE GENOMIC DNA]</scope>
    <source>
        <strain evidence="7">1326</strain>
    </source>
</reference>
<dbReference type="SMART" id="SM00346">
    <property type="entry name" value="HTH_ICLR"/>
    <property type="match status" value="1"/>
</dbReference>
<evidence type="ECO:0000256" key="1">
    <source>
        <dbReference type="ARBA" id="ARBA00023015"/>
    </source>
</evidence>
<dbReference type="RefSeq" id="WP_337109261.1">
    <property type="nucleotide sequence ID" value="NZ_JAPYKS010000042.1"/>
</dbReference>
<dbReference type="PROSITE" id="PS51078">
    <property type="entry name" value="ICLR_ED"/>
    <property type="match status" value="1"/>
</dbReference>
<dbReference type="CDD" id="cd00090">
    <property type="entry name" value="HTH_ARSR"/>
    <property type="match status" value="1"/>
</dbReference>
<feature type="domain" description="IclR-ED" evidence="5">
    <location>
        <begin position="64"/>
        <end position="247"/>
    </location>
</feature>
<evidence type="ECO:0000313" key="6">
    <source>
        <dbReference type="EMBL" id="MEI9412914.1"/>
    </source>
</evidence>
<dbReference type="InterPro" id="IPR011991">
    <property type="entry name" value="ArsR-like_HTH"/>
</dbReference>
<dbReference type="Gene3D" id="1.10.10.10">
    <property type="entry name" value="Winged helix-like DNA-binding domain superfamily/Winged helix DNA-binding domain"/>
    <property type="match status" value="1"/>
</dbReference>
<keyword evidence="3" id="KW-0804">Transcription</keyword>
<dbReference type="InterPro" id="IPR036390">
    <property type="entry name" value="WH_DNA-bd_sf"/>
</dbReference>
<dbReference type="PANTHER" id="PTHR30136:SF35">
    <property type="entry name" value="HTH-TYPE TRANSCRIPTIONAL REGULATOR RV1719"/>
    <property type="match status" value="1"/>
</dbReference>
<evidence type="ECO:0000313" key="7">
    <source>
        <dbReference type="Proteomes" id="UP001387293"/>
    </source>
</evidence>
<keyword evidence="2" id="KW-0238">DNA-binding</keyword>
<sequence length="270" mass="29193">MKTLDTALKLLKLFETEEQTLSVTEIAEATALPKSKVSRLLADFRANGFLEQDEQTRRYRVGLAAFELGSNYIKSQPLAHAALPVLRQIVERTGHSTTLSVMRGDLILHILAVEGPHYIDGRWRVGNRLPFHATSAGKVLLAGLTPASFKTFFANRRLDPITPSTVTDPEMFRRQIEETRSSGVSLTRGESAPGLSAIAVPVLGRSNDTVAALGLIIPDRFFEEAETDTLTALLHEEARTLSIKCGAADYPFGSASPSPSPAAAKSAAPV</sequence>
<protein>
    <submittedName>
        <fullName evidence="6">IclR family transcriptional regulator</fullName>
    </submittedName>
</protein>
<comment type="caution">
    <text evidence="6">The sequence shown here is derived from an EMBL/GenBank/DDBJ whole genome shotgun (WGS) entry which is preliminary data.</text>
</comment>
<dbReference type="EMBL" id="JAPYKS010000042">
    <property type="protein sequence ID" value="MEI9412914.1"/>
    <property type="molecule type" value="Genomic_DNA"/>
</dbReference>
<dbReference type="PROSITE" id="PS51077">
    <property type="entry name" value="HTH_ICLR"/>
    <property type="match status" value="1"/>
</dbReference>
<evidence type="ECO:0000256" key="2">
    <source>
        <dbReference type="ARBA" id="ARBA00023125"/>
    </source>
</evidence>
<dbReference type="Pfam" id="PF09339">
    <property type="entry name" value="HTH_IclR"/>
    <property type="match status" value="1"/>
</dbReference>
<dbReference type="InterPro" id="IPR029016">
    <property type="entry name" value="GAF-like_dom_sf"/>
</dbReference>
<dbReference type="SUPFAM" id="SSF55781">
    <property type="entry name" value="GAF domain-like"/>
    <property type="match status" value="1"/>
</dbReference>
<dbReference type="PANTHER" id="PTHR30136">
    <property type="entry name" value="HELIX-TURN-HELIX TRANSCRIPTIONAL REGULATOR, ICLR FAMILY"/>
    <property type="match status" value="1"/>
</dbReference>
<feature type="domain" description="HTH iclR-type" evidence="4">
    <location>
        <begin position="1"/>
        <end position="63"/>
    </location>
</feature>
<dbReference type="InterPro" id="IPR014757">
    <property type="entry name" value="Tscrpt_reg_IclR_C"/>
</dbReference>
<dbReference type="InterPro" id="IPR050707">
    <property type="entry name" value="HTH_MetabolicPath_Reg"/>
</dbReference>
<keyword evidence="7" id="KW-1185">Reference proteome</keyword>
<organism evidence="6 7">
    <name type="scientific">Mesorhizobium salmacidum</name>
    <dbReference type="NCBI Taxonomy" id="3015171"/>
    <lineage>
        <taxon>Bacteria</taxon>
        <taxon>Pseudomonadati</taxon>
        <taxon>Pseudomonadota</taxon>
        <taxon>Alphaproteobacteria</taxon>
        <taxon>Hyphomicrobiales</taxon>
        <taxon>Phyllobacteriaceae</taxon>
        <taxon>Mesorhizobium</taxon>
    </lineage>
</organism>
<name>A0ABU8L6M6_9HYPH</name>
<dbReference type="Gene3D" id="3.30.450.40">
    <property type="match status" value="1"/>
</dbReference>
<evidence type="ECO:0000259" key="4">
    <source>
        <dbReference type="PROSITE" id="PS51077"/>
    </source>
</evidence>
<keyword evidence="1" id="KW-0805">Transcription regulation</keyword>
<evidence type="ECO:0000259" key="5">
    <source>
        <dbReference type="PROSITE" id="PS51078"/>
    </source>
</evidence>
<dbReference type="Proteomes" id="UP001387293">
    <property type="component" value="Unassembled WGS sequence"/>
</dbReference>
<evidence type="ECO:0000256" key="3">
    <source>
        <dbReference type="ARBA" id="ARBA00023163"/>
    </source>
</evidence>
<dbReference type="InterPro" id="IPR005471">
    <property type="entry name" value="Tscrpt_reg_IclR_N"/>
</dbReference>
<accession>A0ABU8L6M6</accession>
<dbReference type="Pfam" id="PF01614">
    <property type="entry name" value="IclR_C"/>
    <property type="match status" value="1"/>
</dbReference>
<dbReference type="SUPFAM" id="SSF46785">
    <property type="entry name" value="Winged helix' DNA-binding domain"/>
    <property type="match status" value="1"/>
</dbReference>
<gene>
    <name evidence="6" type="ORF">O7A60_29830</name>
</gene>
<proteinExistence type="predicted"/>
<dbReference type="InterPro" id="IPR036388">
    <property type="entry name" value="WH-like_DNA-bd_sf"/>
</dbReference>